<dbReference type="SUPFAM" id="SSF48371">
    <property type="entry name" value="ARM repeat"/>
    <property type="match status" value="1"/>
</dbReference>
<organism evidence="7">
    <name type="scientific">Selaginella moellendorffii</name>
    <name type="common">Spikemoss</name>
    <dbReference type="NCBI Taxonomy" id="88036"/>
    <lineage>
        <taxon>Eukaryota</taxon>
        <taxon>Viridiplantae</taxon>
        <taxon>Streptophyta</taxon>
        <taxon>Embryophyta</taxon>
        <taxon>Tracheophyta</taxon>
        <taxon>Lycopodiopsida</taxon>
        <taxon>Selaginellales</taxon>
        <taxon>Selaginellaceae</taxon>
        <taxon>Selaginella</taxon>
    </lineage>
</organism>
<dbReference type="SMART" id="SM00025">
    <property type="entry name" value="Pumilio"/>
    <property type="match status" value="8"/>
</dbReference>
<dbReference type="Gene3D" id="1.25.10.10">
    <property type="entry name" value="Leucine-rich Repeat Variant"/>
    <property type="match status" value="1"/>
</dbReference>
<evidence type="ECO:0000256" key="4">
    <source>
        <dbReference type="PROSITE-ProRule" id="PRU00317"/>
    </source>
</evidence>
<evidence type="ECO:0000256" key="2">
    <source>
        <dbReference type="ARBA" id="ARBA00022845"/>
    </source>
</evidence>
<feature type="repeat" description="Pumilio" evidence="4">
    <location>
        <begin position="75"/>
        <end position="112"/>
    </location>
</feature>
<dbReference type="AlphaFoldDB" id="D8RR93"/>
<dbReference type="OMA" id="HITRILH"/>
<dbReference type="eggNOG" id="KOG2049">
    <property type="taxonomic scope" value="Eukaryota"/>
</dbReference>
<dbReference type="GO" id="GO:0006417">
    <property type="term" value="P:regulation of translation"/>
    <property type="evidence" value="ECO:0007669"/>
    <property type="project" value="UniProtKB-KW"/>
</dbReference>
<dbReference type="CDD" id="cd07920">
    <property type="entry name" value="Pumilio"/>
    <property type="match status" value="1"/>
</dbReference>
<gene>
    <name evidence="6" type="ORF">SELMODRAFT_53500</name>
</gene>
<feature type="repeat" description="Pumilio" evidence="4">
    <location>
        <begin position="114"/>
        <end position="149"/>
    </location>
</feature>
<feature type="repeat" description="Pumilio" evidence="4">
    <location>
        <begin position="39"/>
        <end position="74"/>
    </location>
</feature>
<dbReference type="InterPro" id="IPR016024">
    <property type="entry name" value="ARM-type_fold"/>
</dbReference>
<evidence type="ECO:0000313" key="6">
    <source>
        <dbReference type="EMBL" id="EFJ25360.1"/>
    </source>
</evidence>
<keyword evidence="2" id="KW-0810">Translation regulation</keyword>
<dbReference type="PANTHER" id="PTHR12537:SF13">
    <property type="entry name" value="PUMILIO HOMOLOGY DOMAIN FAMILY MEMBER 4"/>
    <property type="match status" value="1"/>
</dbReference>
<feature type="repeat" description="Pumilio" evidence="4">
    <location>
        <begin position="150"/>
        <end position="185"/>
    </location>
</feature>
<accession>D8RR93</accession>
<dbReference type="PROSITE" id="PS50303">
    <property type="entry name" value="PUM_HD"/>
    <property type="match status" value="1"/>
</dbReference>
<dbReference type="GO" id="GO:0005737">
    <property type="term" value="C:cytoplasm"/>
    <property type="evidence" value="ECO:0000318"/>
    <property type="project" value="GO_Central"/>
</dbReference>
<dbReference type="InterPro" id="IPR011989">
    <property type="entry name" value="ARM-like"/>
</dbReference>
<dbReference type="Pfam" id="PF00806">
    <property type="entry name" value="PUF"/>
    <property type="match status" value="8"/>
</dbReference>
<dbReference type="HOGENOM" id="CLU_004017_8_5_1"/>
<feature type="domain" description="PUM-HD" evidence="5">
    <location>
        <begin position="1"/>
        <end position="316"/>
    </location>
</feature>
<dbReference type="STRING" id="88036.D8RR93"/>
<feature type="repeat" description="Pumilio" evidence="4">
    <location>
        <begin position="186"/>
        <end position="221"/>
    </location>
</feature>
<comment type="function">
    <text evidence="3">Sequence-specific RNA-binding protein that regulates translation and mRNA stability by binding the 3'-UTR of target mRNAs.</text>
</comment>
<dbReference type="Proteomes" id="UP000001514">
    <property type="component" value="Unassembled WGS sequence"/>
</dbReference>
<keyword evidence="1" id="KW-0677">Repeat</keyword>
<dbReference type="InterPro" id="IPR033133">
    <property type="entry name" value="PUM-HD"/>
</dbReference>
<dbReference type="GO" id="GO:0003729">
    <property type="term" value="F:mRNA binding"/>
    <property type="evidence" value="ECO:0000318"/>
    <property type="project" value="GO_Central"/>
</dbReference>
<feature type="non-terminal residue" evidence="6">
    <location>
        <position position="1"/>
    </location>
</feature>
<dbReference type="PANTHER" id="PTHR12537">
    <property type="entry name" value="RNA BINDING PROTEIN PUMILIO-RELATED"/>
    <property type="match status" value="1"/>
</dbReference>
<evidence type="ECO:0000313" key="7">
    <source>
        <dbReference type="Proteomes" id="UP000001514"/>
    </source>
</evidence>
<dbReference type="PROSITE" id="PS50302">
    <property type="entry name" value="PUM"/>
    <property type="match status" value="8"/>
</dbReference>
<dbReference type="FunFam" id="1.25.10.10:FF:000237">
    <property type="entry name" value="Pumilio homolog 9"/>
    <property type="match status" value="1"/>
</dbReference>
<keyword evidence="7" id="KW-1185">Reference proteome</keyword>
<evidence type="ECO:0000256" key="3">
    <source>
        <dbReference type="ARBA" id="ARBA00058490"/>
    </source>
</evidence>
<sequence length="316" mass="35514">LEEIEGRIYETAKDQHGCRFLQKKFSEGSLEEIDKIFAEVIDHLVDLMTDPFGNYLVQKLLEVSNDTQRREILRVVTRNGELVNISLNMHGTRAVQKLIETLKSPEQVSMVTSSLMQGVVTLIKDSNGNHVVQKCLQKLSNEDIQFIIDAAARHCVDIGTHRHGCCVLQRCIDFASGTQCHFLVSEIAANALILSQDQYGNYVVQYILDLEQSWITLDVIYRLEGNFALLAMQKFSSNVVEKCLKQSSEDSRALIIREIITSSLLSQLLQDPFANYVIQCALSVAKGSLHTALVDAIRPHVPVLRSSPFGKRILSR</sequence>
<feature type="non-terminal residue" evidence="6">
    <location>
        <position position="316"/>
    </location>
</feature>
<dbReference type="InterPro" id="IPR001313">
    <property type="entry name" value="Pumilio_RNA-bd_rpt"/>
</dbReference>
<evidence type="ECO:0000256" key="1">
    <source>
        <dbReference type="ARBA" id="ARBA00022737"/>
    </source>
</evidence>
<feature type="repeat" description="Pumilio" evidence="4">
    <location>
        <begin position="3"/>
        <end position="38"/>
    </location>
</feature>
<reference evidence="6 7" key="1">
    <citation type="journal article" date="2011" name="Science">
        <title>The Selaginella genome identifies genetic changes associated with the evolution of vascular plants.</title>
        <authorList>
            <person name="Banks J.A."/>
            <person name="Nishiyama T."/>
            <person name="Hasebe M."/>
            <person name="Bowman J.L."/>
            <person name="Gribskov M."/>
            <person name="dePamphilis C."/>
            <person name="Albert V.A."/>
            <person name="Aono N."/>
            <person name="Aoyama T."/>
            <person name="Ambrose B.A."/>
            <person name="Ashton N.W."/>
            <person name="Axtell M.J."/>
            <person name="Barker E."/>
            <person name="Barker M.S."/>
            <person name="Bennetzen J.L."/>
            <person name="Bonawitz N.D."/>
            <person name="Chapple C."/>
            <person name="Cheng C."/>
            <person name="Correa L.G."/>
            <person name="Dacre M."/>
            <person name="DeBarry J."/>
            <person name="Dreyer I."/>
            <person name="Elias M."/>
            <person name="Engstrom E.M."/>
            <person name="Estelle M."/>
            <person name="Feng L."/>
            <person name="Finet C."/>
            <person name="Floyd S.K."/>
            <person name="Frommer W.B."/>
            <person name="Fujita T."/>
            <person name="Gramzow L."/>
            <person name="Gutensohn M."/>
            <person name="Harholt J."/>
            <person name="Hattori M."/>
            <person name="Heyl A."/>
            <person name="Hirai T."/>
            <person name="Hiwatashi Y."/>
            <person name="Ishikawa M."/>
            <person name="Iwata M."/>
            <person name="Karol K.G."/>
            <person name="Koehler B."/>
            <person name="Kolukisaoglu U."/>
            <person name="Kubo M."/>
            <person name="Kurata T."/>
            <person name="Lalonde S."/>
            <person name="Li K."/>
            <person name="Li Y."/>
            <person name="Litt A."/>
            <person name="Lyons E."/>
            <person name="Manning G."/>
            <person name="Maruyama T."/>
            <person name="Michael T.P."/>
            <person name="Mikami K."/>
            <person name="Miyazaki S."/>
            <person name="Morinaga S."/>
            <person name="Murata T."/>
            <person name="Mueller-Roeber B."/>
            <person name="Nelson D.R."/>
            <person name="Obara M."/>
            <person name="Oguri Y."/>
            <person name="Olmstead R.G."/>
            <person name="Onodera N."/>
            <person name="Petersen B.L."/>
            <person name="Pils B."/>
            <person name="Prigge M."/>
            <person name="Rensing S.A."/>
            <person name="Riano-Pachon D.M."/>
            <person name="Roberts A.W."/>
            <person name="Sato Y."/>
            <person name="Scheller H.V."/>
            <person name="Schulz B."/>
            <person name="Schulz C."/>
            <person name="Shakirov E.V."/>
            <person name="Shibagaki N."/>
            <person name="Shinohara N."/>
            <person name="Shippen D.E."/>
            <person name="Soerensen I."/>
            <person name="Sotooka R."/>
            <person name="Sugimoto N."/>
            <person name="Sugita M."/>
            <person name="Sumikawa N."/>
            <person name="Tanurdzic M."/>
            <person name="Theissen G."/>
            <person name="Ulvskov P."/>
            <person name="Wakazuki S."/>
            <person name="Weng J.K."/>
            <person name="Willats W.W."/>
            <person name="Wipf D."/>
            <person name="Wolf P.G."/>
            <person name="Yang L."/>
            <person name="Zimmer A.D."/>
            <person name="Zhu Q."/>
            <person name="Mitros T."/>
            <person name="Hellsten U."/>
            <person name="Loque D."/>
            <person name="Otillar R."/>
            <person name="Salamov A."/>
            <person name="Schmutz J."/>
            <person name="Shapiro H."/>
            <person name="Lindquist E."/>
            <person name="Lucas S."/>
            <person name="Rokhsar D."/>
            <person name="Grigoriev I.V."/>
        </authorList>
    </citation>
    <scope>NUCLEOTIDE SEQUENCE [LARGE SCALE GENOMIC DNA]</scope>
</reference>
<feature type="repeat" description="Pumilio" evidence="4">
    <location>
        <begin position="258"/>
        <end position="295"/>
    </location>
</feature>
<evidence type="ECO:0000259" key="5">
    <source>
        <dbReference type="PROSITE" id="PS50303"/>
    </source>
</evidence>
<dbReference type="InterPro" id="IPR033712">
    <property type="entry name" value="Pumilio_RNA-bd"/>
</dbReference>
<dbReference type="InParanoid" id="D8RR93"/>
<name>D8RR93_SELML</name>
<protein>
    <recommendedName>
        <fullName evidence="5">PUM-HD domain-containing protein</fullName>
    </recommendedName>
</protein>
<dbReference type="EMBL" id="GL377587">
    <property type="protein sequence ID" value="EFJ25360.1"/>
    <property type="molecule type" value="Genomic_DNA"/>
</dbReference>
<dbReference type="KEGG" id="smo:SELMODRAFT_53500"/>
<dbReference type="GO" id="GO:0010608">
    <property type="term" value="P:post-transcriptional regulation of gene expression"/>
    <property type="evidence" value="ECO:0000318"/>
    <property type="project" value="GO_Central"/>
</dbReference>
<feature type="repeat" description="Pumilio" evidence="4">
    <location>
        <begin position="222"/>
        <end position="257"/>
    </location>
</feature>
<proteinExistence type="predicted"/>
<dbReference type="OrthoDB" id="668540at2759"/>
<dbReference type="SMR" id="D8RR93"/>